<dbReference type="InterPro" id="IPR008146">
    <property type="entry name" value="Gln_synth_cat_dom"/>
</dbReference>
<feature type="domain" description="GS catalytic" evidence="4">
    <location>
        <begin position="154"/>
        <end position="587"/>
    </location>
</feature>
<gene>
    <name evidence="5" type="ORF">TheveDRAFT_0492</name>
</gene>
<accession>H0UQ24</accession>
<evidence type="ECO:0000259" key="4">
    <source>
        <dbReference type="PROSITE" id="PS51987"/>
    </source>
</evidence>
<keyword evidence="6" id="KW-1185">Reference proteome</keyword>
<dbReference type="GO" id="GO:0004356">
    <property type="term" value="F:glutamine synthetase activity"/>
    <property type="evidence" value="ECO:0007669"/>
    <property type="project" value="InterPro"/>
</dbReference>
<dbReference type="InterPro" id="IPR052725">
    <property type="entry name" value="GS_Type-3"/>
</dbReference>
<dbReference type="SUPFAM" id="SSF55931">
    <property type="entry name" value="Glutamine synthetase/guanido kinase"/>
    <property type="match status" value="1"/>
</dbReference>
<dbReference type="PROSITE" id="PS00181">
    <property type="entry name" value="GLNA_ATP"/>
    <property type="match status" value="1"/>
</dbReference>
<name>H0UQ24_9BACT</name>
<dbReference type="STRING" id="926567.TheveDRAFT_0492"/>
<dbReference type="PANTHER" id="PTHR42974">
    <property type="entry name" value="GLUTAMINE SYNTHETASE"/>
    <property type="match status" value="1"/>
</dbReference>
<reference evidence="5 6" key="1">
    <citation type="submission" date="2011-10" db="EMBL/GenBank/DDBJ databases">
        <title>The Noncontiguous Finished genome of Thermanaerovibrio velox DSM 12556.</title>
        <authorList>
            <consortium name="US DOE Joint Genome Institute (JGI-PGF)"/>
            <person name="Lucas S."/>
            <person name="Copeland A."/>
            <person name="Lapidus A."/>
            <person name="Glavina del Rio T."/>
            <person name="Dalin E."/>
            <person name="Tice H."/>
            <person name="Bruce D."/>
            <person name="Goodwin L."/>
            <person name="Pitluck S."/>
            <person name="Peters L."/>
            <person name="Mikhailova N."/>
            <person name="Teshima H."/>
            <person name="Kyrpides N."/>
            <person name="Mavromatis K."/>
            <person name="Ivanova N."/>
            <person name="Markowitz V."/>
            <person name="Cheng J.-F."/>
            <person name="Hugenholtz P."/>
            <person name="Woyke T."/>
            <person name="Wu D."/>
            <person name="Spring S."/>
            <person name="Brambilla E.-M."/>
            <person name="Klenk H.-P."/>
            <person name="Eisen J.A."/>
        </authorList>
    </citation>
    <scope>NUCLEOTIDE SEQUENCE [LARGE SCALE GENOMIC DNA]</scope>
    <source>
        <strain evidence="5 6">DSM 12556</strain>
    </source>
</reference>
<dbReference type="PROSITE" id="PS51987">
    <property type="entry name" value="GS_CATALYTIC"/>
    <property type="match status" value="1"/>
</dbReference>
<dbReference type="Pfam" id="PF12437">
    <property type="entry name" value="GSIII_N"/>
    <property type="match status" value="1"/>
</dbReference>
<organism evidence="5 6">
    <name type="scientific">Thermanaerovibrio velox DSM 12556</name>
    <dbReference type="NCBI Taxonomy" id="926567"/>
    <lineage>
        <taxon>Bacteria</taxon>
        <taxon>Thermotogati</taxon>
        <taxon>Synergistota</taxon>
        <taxon>Synergistia</taxon>
        <taxon>Synergistales</taxon>
        <taxon>Synergistaceae</taxon>
        <taxon>Thermanaerovibrio</taxon>
    </lineage>
</organism>
<feature type="domain" description="GS beta-grasp" evidence="3">
    <location>
        <begin position="56"/>
        <end position="149"/>
    </location>
</feature>
<dbReference type="SMART" id="SM01230">
    <property type="entry name" value="Gln-synt_C"/>
    <property type="match status" value="1"/>
</dbReference>
<dbReference type="PANTHER" id="PTHR42974:SF1">
    <property type="entry name" value="TYPE-3 GLUTAMINE SYNTHETASE"/>
    <property type="match status" value="1"/>
</dbReference>
<sequence length="699" mass="77891">MFGENVFDRRAMRERLPREVYAQLLEVMEGNGRMDEALAGVIASAMKEWAVSKGATHYAHWFHPRNEMTAEKHMAFLTVDSDGTPLESFSAWELIQGEPDASSFPCGSVRSTFEARGYTAWDPTSPAFLVMTDRGGTLCVPSVFIAFDGTPLDMKTPLLKALSALEQRALRISRLFGNRGVRWIKMTCGAEQEFFLIDADRARRRPDILHCGRTLFGAEPPKGQQMEDHYFGSIHHRVLSYMEEVEEELLRLGVAVKTRHNEVAPCQYEFAPQFCEANLACDQNQMMMLTMRRLAHRHGLRLLLHEKPFAGLNGSGKHVNFSLMDSEGRNLLSPSSNPRRSVQFLTYLAGFVLGLWEHGGLLRAATACPGNSHRLGGNEAPPVIMSIYLGDVITRVLDRIDEELEALEGKRQLDLGLSRLPSILADNTDRNRTAPIAFTGNKLEFRSPGSSQSIAGPLTMLASLWAMGLEWIGDRMESRMAAGMEPREAALEAVREAVRRSRGVMFNGNCYSPEWEEEARRRGLFVAKGPTEALGRLVSRENTDLLGRLGVMGHGECRILCETRLEQHVKWTEIEMSVMRSMVQEGVLPALGRGAKEEAELLGAISSLGLDDGGCHTKRRVKLLLEARSAVAERLKALDVASGKLKELGGTSDLFEACRFSEECQQVMGALREAVDKGEEMCPEDLWGYPRYRQLLSLG</sequence>
<dbReference type="InterPro" id="IPR040577">
    <property type="entry name" value="Gln-synt_C"/>
</dbReference>
<dbReference type="PROSITE" id="PS51986">
    <property type="entry name" value="GS_BETA_GRASP"/>
    <property type="match status" value="1"/>
</dbReference>
<evidence type="ECO:0000313" key="6">
    <source>
        <dbReference type="Proteomes" id="UP000005730"/>
    </source>
</evidence>
<dbReference type="AlphaFoldDB" id="H0UQ24"/>
<comment type="similarity">
    <text evidence="1 2">Belongs to the glutamine synthetase family.</text>
</comment>
<evidence type="ECO:0000256" key="1">
    <source>
        <dbReference type="PROSITE-ProRule" id="PRU01330"/>
    </source>
</evidence>
<dbReference type="RefSeq" id="WP_006583147.1">
    <property type="nucleotide sequence ID" value="NZ_CM001377.1"/>
</dbReference>
<dbReference type="EMBL" id="CM001377">
    <property type="protein sequence ID" value="EHM09653.1"/>
    <property type="molecule type" value="Genomic_DNA"/>
</dbReference>
<dbReference type="InterPro" id="IPR027303">
    <property type="entry name" value="Gln_synth_gly_rich_site"/>
</dbReference>
<dbReference type="HOGENOM" id="CLU_024307_0_0_0"/>
<evidence type="ECO:0000256" key="2">
    <source>
        <dbReference type="RuleBase" id="RU000384"/>
    </source>
</evidence>
<dbReference type="OrthoDB" id="9807095at2"/>
<dbReference type="InterPro" id="IPR014746">
    <property type="entry name" value="Gln_synth/guanido_kin_cat_dom"/>
</dbReference>
<protein>
    <submittedName>
        <fullName evidence="5">Glutamine synthetase</fullName>
    </submittedName>
</protein>
<dbReference type="InterPro" id="IPR022147">
    <property type="entry name" value="GSIII_N"/>
</dbReference>
<dbReference type="Gene3D" id="1.20.120.1560">
    <property type="match status" value="1"/>
</dbReference>
<dbReference type="GO" id="GO:0006542">
    <property type="term" value="P:glutamine biosynthetic process"/>
    <property type="evidence" value="ECO:0007669"/>
    <property type="project" value="InterPro"/>
</dbReference>
<proteinExistence type="inferred from homology"/>
<dbReference type="eggNOG" id="COG3968">
    <property type="taxonomic scope" value="Bacteria"/>
</dbReference>
<evidence type="ECO:0000313" key="5">
    <source>
        <dbReference type="EMBL" id="EHM09653.1"/>
    </source>
</evidence>
<dbReference type="Pfam" id="PF00120">
    <property type="entry name" value="Gln-synt_C"/>
    <property type="match status" value="1"/>
</dbReference>
<evidence type="ECO:0000259" key="3">
    <source>
        <dbReference type="PROSITE" id="PS51986"/>
    </source>
</evidence>
<dbReference type="Gene3D" id="3.30.590.10">
    <property type="entry name" value="Glutamine synthetase/guanido kinase, catalytic domain"/>
    <property type="match status" value="1"/>
</dbReference>
<dbReference type="Pfam" id="PF18318">
    <property type="entry name" value="Gln-synt_C-ter"/>
    <property type="match status" value="1"/>
</dbReference>
<dbReference type="Proteomes" id="UP000005730">
    <property type="component" value="Chromosome"/>
</dbReference>
<dbReference type="InterPro" id="IPR008147">
    <property type="entry name" value="Gln_synt_N"/>
</dbReference>